<evidence type="ECO:0000256" key="1">
    <source>
        <dbReference type="SAM" id="SignalP"/>
    </source>
</evidence>
<gene>
    <name evidence="2" type="ORF">CALMAC_LOCUS20572</name>
</gene>
<feature type="signal peptide" evidence="1">
    <location>
        <begin position="1"/>
        <end position="18"/>
    </location>
</feature>
<evidence type="ECO:0000313" key="3">
    <source>
        <dbReference type="Proteomes" id="UP000410492"/>
    </source>
</evidence>
<evidence type="ECO:0000313" key="2">
    <source>
        <dbReference type="EMBL" id="VEN63874.1"/>
    </source>
</evidence>
<dbReference type="EMBL" id="CAACVG010014907">
    <property type="protein sequence ID" value="VEN63874.1"/>
    <property type="molecule type" value="Genomic_DNA"/>
</dbReference>
<name>A0A653DUJ4_CALMS</name>
<dbReference type="AlphaFoldDB" id="A0A653DUJ4"/>
<evidence type="ECO:0008006" key="4">
    <source>
        <dbReference type="Google" id="ProtNLM"/>
    </source>
</evidence>
<sequence>MGFMIIHFTLVCMSYLLPLDPYHVLPDVCLNCSYNGFHNHTFHISISYKSPLYVVLIDDLLNCSCNRFYNYSVHS</sequence>
<organism evidence="2 3">
    <name type="scientific">Callosobruchus maculatus</name>
    <name type="common">Southern cowpea weevil</name>
    <name type="synonym">Pulse bruchid</name>
    <dbReference type="NCBI Taxonomy" id="64391"/>
    <lineage>
        <taxon>Eukaryota</taxon>
        <taxon>Metazoa</taxon>
        <taxon>Ecdysozoa</taxon>
        <taxon>Arthropoda</taxon>
        <taxon>Hexapoda</taxon>
        <taxon>Insecta</taxon>
        <taxon>Pterygota</taxon>
        <taxon>Neoptera</taxon>
        <taxon>Endopterygota</taxon>
        <taxon>Coleoptera</taxon>
        <taxon>Polyphaga</taxon>
        <taxon>Cucujiformia</taxon>
        <taxon>Chrysomeloidea</taxon>
        <taxon>Chrysomelidae</taxon>
        <taxon>Bruchinae</taxon>
        <taxon>Bruchini</taxon>
        <taxon>Callosobruchus</taxon>
    </lineage>
</organism>
<proteinExistence type="predicted"/>
<dbReference type="Proteomes" id="UP000410492">
    <property type="component" value="Unassembled WGS sequence"/>
</dbReference>
<accession>A0A653DUJ4</accession>
<keyword evidence="3" id="KW-1185">Reference proteome</keyword>
<reference evidence="2 3" key="1">
    <citation type="submission" date="2019-01" db="EMBL/GenBank/DDBJ databases">
        <authorList>
            <person name="Sayadi A."/>
        </authorList>
    </citation>
    <scope>NUCLEOTIDE SEQUENCE [LARGE SCALE GENOMIC DNA]</scope>
</reference>
<feature type="chain" id="PRO_5024844710" description="Secreted protein" evidence="1">
    <location>
        <begin position="19"/>
        <end position="75"/>
    </location>
</feature>
<protein>
    <recommendedName>
        <fullName evidence="4">Secreted protein</fullName>
    </recommendedName>
</protein>
<keyword evidence="1" id="KW-0732">Signal</keyword>